<comment type="caution">
    <text evidence="6">The sequence shown here is derived from an EMBL/GenBank/DDBJ whole genome shotgun (WGS) entry which is preliminary data.</text>
</comment>
<dbReference type="InterPro" id="IPR039008">
    <property type="entry name" value="IF_rod_dom"/>
</dbReference>
<organism evidence="6 7">
    <name type="scientific">Albula glossodonta</name>
    <name type="common">roundjaw bonefish</name>
    <dbReference type="NCBI Taxonomy" id="121402"/>
    <lineage>
        <taxon>Eukaryota</taxon>
        <taxon>Metazoa</taxon>
        <taxon>Chordata</taxon>
        <taxon>Craniata</taxon>
        <taxon>Vertebrata</taxon>
        <taxon>Euteleostomi</taxon>
        <taxon>Actinopterygii</taxon>
        <taxon>Neopterygii</taxon>
        <taxon>Teleostei</taxon>
        <taxon>Albuliformes</taxon>
        <taxon>Albulidae</taxon>
        <taxon>Albula</taxon>
    </lineage>
</organism>
<dbReference type="PANTHER" id="PTHR47147:SF1">
    <property type="entry name" value="SYNCOILIN"/>
    <property type="match status" value="1"/>
</dbReference>
<evidence type="ECO:0000313" key="6">
    <source>
        <dbReference type="EMBL" id="KAG9331465.1"/>
    </source>
</evidence>
<feature type="domain" description="IF rod" evidence="5">
    <location>
        <begin position="124"/>
        <end position="409"/>
    </location>
</feature>
<evidence type="ECO:0000256" key="1">
    <source>
        <dbReference type="ARBA" id="ARBA00022754"/>
    </source>
</evidence>
<dbReference type="SMART" id="SM01391">
    <property type="entry name" value="Filament"/>
    <property type="match status" value="1"/>
</dbReference>
<evidence type="ECO:0000259" key="5">
    <source>
        <dbReference type="SMART" id="SM01391"/>
    </source>
</evidence>
<dbReference type="InterPro" id="IPR027702">
    <property type="entry name" value="Syncoilin"/>
</dbReference>
<feature type="compositionally biased region" description="Acidic residues" evidence="4">
    <location>
        <begin position="12"/>
        <end position="22"/>
    </location>
</feature>
<dbReference type="Proteomes" id="UP000824540">
    <property type="component" value="Unassembled WGS sequence"/>
</dbReference>
<name>A0A8T2MTN9_9TELE</name>
<feature type="region of interest" description="Disordered" evidence="4">
    <location>
        <begin position="1"/>
        <end position="22"/>
    </location>
</feature>
<dbReference type="AlphaFoldDB" id="A0A8T2MTN9"/>
<sequence length="515" mass="58547">MDTPKTTKVVQEEEDVGEEEEEIWEEAVEMFEARENEETGTNVVGCTNDGGPQTEGSITEVLSQIEGAATEVLSQTEGSVMEVLPQREECQDDGHPQIEGCVTEVLSQIEECVNEVVSDVEGCLEKAGSHFEGCIEEVGQLEHRRDVLVAQLLQLEQPMAQAAQELRAELNRMGHCLARVELERRSLQEQVCQVKRRLFNVTRDCIQSQVTLSKQQHEVAQSAITQEELQAQIVALMEDVAQIREAQHRRLVEARDWLQGGGRRQRTRSDLTHCRRASADLQKFLRGGMNALDQRYEPRLLALLRRRQWGEEALRRHREQAKDLRAQVQPLEGEASSLHLQKACLEERIGLMELQRQQNLEQYRDTLEALEQSLRELRMETQVQKKRNEEMETLTSNMSKELDTHRTCETQLLMSDHDKTCSLQPGKKTHCCLTRVSMEQEYAPVIGCERMTSSFAGECVWRIGWMDVVMRGEGWLNGEVGGASALHFRVSGSLGVFIVVDVLSLGKELRLCSIR</sequence>
<reference evidence="6" key="1">
    <citation type="thesis" date="2021" institute="BYU ScholarsArchive" country="Provo, UT, USA">
        <title>Applications of and Algorithms for Genome Assembly and Genomic Analyses with an Emphasis on Marine Teleosts.</title>
        <authorList>
            <person name="Pickett B.D."/>
        </authorList>
    </citation>
    <scope>NUCLEOTIDE SEQUENCE</scope>
    <source>
        <strain evidence="6">HI-2016</strain>
    </source>
</reference>
<keyword evidence="2 3" id="KW-0175">Coiled coil</keyword>
<gene>
    <name evidence="6" type="ORF">JZ751_018944</name>
</gene>
<evidence type="ECO:0000256" key="2">
    <source>
        <dbReference type="ARBA" id="ARBA00023054"/>
    </source>
</evidence>
<feature type="coiled-coil region" evidence="3">
    <location>
        <begin position="314"/>
        <end position="394"/>
    </location>
</feature>
<keyword evidence="7" id="KW-1185">Reference proteome</keyword>
<dbReference type="Pfam" id="PF00038">
    <property type="entry name" value="Filament"/>
    <property type="match status" value="1"/>
</dbReference>
<dbReference type="OrthoDB" id="8842296at2759"/>
<evidence type="ECO:0000313" key="7">
    <source>
        <dbReference type="Proteomes" id="UP000824540"/>
    </source>
</evidence>
<proteinExistence type="predicted"/>
<accession>A0A8T2MTN9</accession>
<dbReference type="EMBL" id="JAFBMS010000328">
    <property type="protein sequence ID" value="KAG9331465.1"/>
    <property type="molecule type" value="Genomic_DNA"/>
</dbReference>
<dbReference type="PANTHER" id="PTHR47147">
    <property type="entry name" value="SYNCOILIN"/>
    <property type="match status" value="1"/>
</dbReference>
<evidence type="ECO:0000256" key="4">
    <source>
        <dbReference type="SAM" id="MobiDB-lite"/>
    </source>
</evidence>
<dbReference type="GO" id="GO:0005882">
    <property type="term" value="C:intermediate filament"/>
    <property type="evidence" value="ECO:0007669"/>
    <property type="project" value="UniProtKB-KW"/>
</dbReference>
<protein>
    <recommendedName>
        <fullName evidence="5">IF rod domain-containing protein</fullName>
    </recommendedName>
</protein>
<keyword evidence="1" id="KW-0403">Intermediate filament</keyword>
<evidence type="ECO:0000256" key="3">
    <source>
        <dbReference type="SAM" id="Coils"/>
    </source>
</evidence>